<feature type="signal peptide" evidence="3">
    <location>
        <begin position="1"/>
        <end position="18"/>
    </location>
</feature>
<reference evidence="5" key="1">
    <citation type="submission" date="2023-08" db="EMBL/GenBank/DDBJ databases">
        <authorList>
            <person name="Chen Y."/>
            <person name="Shah S."/>
            <person name="Dougan E. K."/>
            <person name="Thang M."/>
            <person name="Chan C."/>
        </authorList>
    </citation>
    <scope>NUCLEOTIDE SEQUENCE</scope>
</reference>
<dbReference type="Pfam" id="PF26113">
    <property type="entry name" value="GH16_XgeA"/>
    <property type="match status" value="1"/>
</dbReference>
<sequence>MAAARSFAGLLLFASAHGQVKRYHVVEEFVGPDFFKSWNFYSGSDPTHGTVNFVTEEQAWQSQLLSASEYGVEMRADSTTKLGSEGGRKAVRIESKNSYNSGLFVLSLDHVPTACGAWPAFWMFGDDAQHSWPRWGEYDILESIHTLNYATTTLHTRESCDQRDVNNGIDFVGQGWAAGSLGNNKAKNCWVKAPQEYDNQGCGQKLPAGSFGEGFNQNGGGTFVAEWDREDRKFMRTWFFPKGKEPIDLIVRSPEPDLWGTPNSFFTLHERWCTADHFKNMRMVFDTTFCGDYAGSTFAAMCPSIKTTCEDYVRNHPEAFSETFWNIQRLDVYQKLDGAQLAAMAPVDLVEERPHGHGVATFLITLTLLVAAGAAGYYFYHKNDKVKTRVDDCIEAAGLTETLQQVQETCHGGWQRMKDSLNPRGESDGETPPDTPVTSPRALAAAPPPKQSGSPTPGLAGQLQNWTAAASYYASSLRGSPAVPAGGSFPSSNNSSLQRHAAAQPDHHDVPMPLMWQPARSRELSGLVPTPSSRQSSLMHHQVSHVSSGRVQALNSGSLPAVSHTSSLTTQRPATR</sequence>
<dbReference type="EMBL" id="CAUJNA010003478">
    <property type="protein sequence ID" value="CAJ1403048.1"/>
    <property type="molecule type" value="Genomic_DNA"/>
</dbReference>
<evidence type="ECO:0000313" key="5">
    <source>
        <dbReference type="EMBL" id="CAJ1403048.1"/>
    </source>
</evidence>
<dbReference type="Gene3D" id="2.60.120.200">
    <property type="match status" value="1"/>
</dbReference>
<feature type="region of interest" description="Disordered" evidence="1">
    <location>
        <begin position="415"/>
        <end position="461"/>
    </location>
</feature>
<comment type="caution">
    <text evidence="5">The sequence shown here is derived from an EMBL/GenBank/DDBJ whole genome shotgun (WGS) entry which is preliminary data.</text>
</comment>
<dbReference type="AlphaFoldDB" id="A0AA36JDK7"/>
<dbReference type="PANTHER" id="PTHR10963:SF24">
    <property type="entry name" value="GLYCOSIDASE C21B10.07-RELATED"/>
    <property type="match status" value="1"/>
</dbReference>
<keyword evidence="2" id="KW-1133">Transmembrane helix</keyword>
<name>A0AA36JDK7_9DINO</name>
<gene>
    <name evidence="5" type="ORF">EVOR1521_LOCUS25801</name>
</gene>
<keyword evidence="2" id="KW-0472">Membrane</keyword>
<evidence type="ECO:0000256" key="2">
    <source>
        <dbReference type="SAM" id="Phobius"/>
    </source>
</evidence>
<feature type="domain" description="GH16" evidence="4">
    <location>
        <begin position="5"/>
        <end position="302"/>
    </location>
</feature>
<keyword evidence="6" id="KW-1185">Reference proteome</keyword>
<evidence type="ECO:0000256" key="1">
    <source>
        <dbReference type="SAM" id="MobiDB-lite"/>
    </source>
</evidence>
<dbReference type="InterPro" id="IPR013320">
    <property type="entry name" value="ConA-like_dom_sf"/>
</dbReference>
<dbReference type="PANTHER" id="PTHR10963">
    <property type="entry name" value="GLYCOSYL HYDROLASE-RELATED"/>
    <property type="match status" value="1"/>
</dbReference>
<feature type="transmembrane region" description="Helical" evidence="2">
    <location>
        <begin position="359"/>
        <end position="380"/>
    </location>
</feature>
<keyword evidence="2" id="KW-0812">Transmembrane</keyword>
<dbReference type="InterPro" id="IPR050546">
    <property type="entry name" value="Glycosyl_Hydrlase_16"/>
</dbReference>
<feature type="chain" id="PRO_5041273414" description="GH16 domain-containing protein" evidence="3">
    <location>
        <begin position="19"/>
        <end position="576"/>
    </location>
</feature>
<dbReference type="SUPFAM" id="SSF49899">
    <property type="entry name" value="Concanavalin A-like lectins/glucanases"/>
    <property type="match status" value="1"/>
</dbReference>
<feature type="compositionally biased region" description="Polar residues" evidence="1">
    <location>
        <begin position="489"/>
        <end position="498"/>
    </location>
</feature>
<evidence type="ECO:0000256" key="3">
    <source>
        <dbReference type="SAM" id="SignalP"/>
    </source>
</evidence>
<evidence type="ECO:0000313" key="6">
    <source>
        <dbReference type="Proteomes" id="UP001178507"/>
    </source>
</evidence>
<keyword evidence="3" id="KW-0732">Signal</keyword>
<dbReference type="GO" id="GO:0009251">
    <property type="term" value="P:glucan catabolic process"/>
    <property type="evidence" value="ECO:0007669"/>
    <property type="project" value="TreeGrafter"/>
</dbReference>
<protein>
    <recommendedName>
        <fullName evidence="4">GH16 domain-containing protein</fullName>
    </recommendedName>
</protein>
<organism evidence="5 6">
    <name type="scientific">Effrenium voratum</name>
    <dbReference type="NCBI Taxonomy" id="2562239"/>
    <lineage>
        <taxon>Eukaryota</taxon>
        <taxon>Sar</taxon>
        <taxon>Alveolata</taxon>
        <taxon>Dinophyceae</taxon>
        <taxon>Suessiales</taxon>
        <taxon>Symbiodiniaceae</taxon>
        <taxon>Effrenium</taxon>
    </lineage>
</organism>
<feature type="compositionally biased region" description="Basic and acidic residues" evidence="1">
    <location>
        <begin position="416"/>
        <end position="427"/>
    </location>
</feature>
<dbReference type="Proteomes" id="UP001178507">
    <property type="component" value="Unassembled WGS sequence"/>
</dbReference>
<accession>A0AA36JDK7</accession>
<evidence type="ECO:0000259" key="4">
    <source>
        <dbReference type="PROSITE" id="PS51762"/>
    </source>
</evidence>
<proteinExistence type="predicted"/>
<dbReference type="PROSITE" id="PS51762">
    <property type="entry name" value="GH16_2"/>
    <property type="match status" value="1"/>
</dbReference>
<feature type="region of interest" description="Disordered" evidence="1">
    <location>
        <begin position="484"/>
        <end position="576"/>
    </location>
</feature>
<dbReference type="GO" id="GO:0004553">
    <property type="term" value="F:hydrolase activity, hydrolyzing O-glycosyl compounds"/>
    <property type="evidence" value="ECO:0007669"/>
    <property type="project" value="InterPro"/>
</dbReference>
<dbReference type="InterPro" id="IPR000757">
    <property type="entry name" value="Beta-glucanase-like"/>
</dbReference>
<feature type="compositionally biased region" description="Polar residues" evidence="1">
    <location>
        <begin position="530"/>
        <end position="576"/>
    </location>
</feature>